<name>A0A238X496_9FLAO</name>
<sequence>MSEESLFAIKMAKMSDAELKNHIANKDDYQDFAILTAVLELEKRGIPVENGEEIKQELIASETTKKETVDSSKQENNSFSNQSTALYSTKSIFIFGALFSVFGGGILMALNLFQLNKKNNAFYVIIGSVVYSFILNYVYSFLNLTEKVAISNFTSIDAIFTAILISVVSSLTGVYFLYELFWKKEIPSTTNYRNKSIWKPVVIILLINLVSALILLGSGDFPLK</sequence>
<keyword evidence="1" id="KW-0472">Membrane</keyword>
<dbReference type="AlphaFoldDB" id="A0A238X496"/>
<keyword evidence="1" id="KW-1133">Transmembrane helix</keyword>
<reference evidence="3" key="1">
    <citation type="submission" date="2017-06" db="EMBL/GenBank/DDBJ databases">
        <authorList>
            <person name="Varghese N."/>
            <person name="Submissions S."/>
        </authorList>
    </citation>
    <scope>NUCLEOTIDE SEQUENCE [LARGE SCALE GENOMIC DNA]</scope>
    <source>
        <strain evidence="3">DSM 27993</strain>
    </source>
</reference>
<evidence type="ECO:0000313" key="2">
    <source>
        <dbReference type="EMBL" id="SNR53757.1"/>
    </source>
</evidence>
<dbReference type="EMBL" id="FZNX01000002">
    <property type="protein sequence ID" value="SNR53757.1"/>
    <property type="molecule type" value="Genomic_DNA"/>
</dbReference>
<dbReference type="OrthoDB" id="1440159at2"/>
<feature type="transmembrane region" description="Helical" evidence="1">
    <location>
        <begin position="120"/>
        <end position="139"/>
    </location>
</feature>
<feature type="transmembrane region" description="Helical" evidence="1">
    <location>
        <begin position="198"/>
        <end position="218"/>
    </location>
</feature>
<accession>A0A238X496</accession>
<evidence type="ECO:0000313" key="3">
    <source>
        <dbReference type="Proteomes" id="UP000198412"/>
    </source>
</evidence>
<protein>
    <submittedName>
        <fullName evidence="2">Uncharacterized protein</fullName>
    </submittedName>
</protein>
<keyword evidence="1" id="KW-0812">Transmembrane</keyword>
<keyword evidence="3" id="KW-1185">Reference proteome</keyword>
<dbReference type="Proteomes" id="UP000198412">
    <property type="component" value="Unassembled WGS sequence"/>
</dbReference>
<evidence type="ECO:0000256" key="1">
    <source>
        <dbReference type="SAM" id="Phobius"/>
    </source>
</evidence>
<feature type="transmembrane region" description="Helical" evidence="1">
    <location>
        <begin position="92"/>
        <end position="113"/>
    </location>
</feature>
<gene>
    <name evidence="2" type="ORF">SAMN04488111_1562</name>
</gene>
<dbReference type="RefSeq" id="WP_089377872.1">
    <property type="nucleotide sequence ID" value="NZ_FZNX01000002.1"/>
</dbReference>
<proteinExistence type="predicted"/>
<organism evidence="2 3">
    <name type="scientific">Lutibacter flavus</name>
    <dbReference type="NCBI Taxonomy" id="691689"/>
    <lineage>
        <taxon>Bacteria</taxon>
        <taxon>Pseudomonadati</taxon>
        <taxon>Bacteroidota</taxon>
        <taxon>Flavobacteriia</taxon>
        <taxon>Flavobacteriales</taxon>
        <taxon>Flavobacteriaceae</taxon>
        <taxon>Lutibacter</taxon>
    </lineage>
</organism>
<feature type="transmembrane region" description="Helical" evidence="1">
    <location>
        <begin position="159"/>
        <end position="178"/>
    </location>
</feature>